<evidence type="ECO:0000313" key="4">
    <source>
        <dbReference type="Proteomes" id="UP001187192"/>
    </source>
</evidence>
<proteinExistence type="predicted"/>
<feature type="transmembrane region" description="Helical" evidence="1">
    <location>
        <begin position="86"/>
        <end position="106"/>
    </location>
</feature>
<keyword evidence="4" id="KW-1185">Reference proteome</keyword>
<dbReference type="InterPro" id="IPR025315">
    <property type="entry name" value="DUF4220"/>
</dbReference>
<feature type="transmembrane region" description="Helical" evidence="1">
    <location>
        <begin position="52"/>
        <end position="71"/>
    </location>
</feature>
<dbReference type="Pfam" id="PF13968">
    <property type="entry name" value="DUF4220"/>
    <property type="match status" value="1"/>
</dbReference>
<sequence length="191" mass="21337">MGLPIFVPKKVQKLWDAWDLRVCIIISLSLQAFLLLLAPFRQRSRSGLLFKSVWTTYLFADWIAAVAIGLITKGLGDHPKNNDDLYALWASFLLMHLGGPDGITSLSLEDNELWIRHLFGLILQVTSALYSFYLIATRNKLWGPSILVFIGGSIKFAERTWALRLASLDSFGETALPDPNPGPDYEEAAAE</sequence>
<feature type="transmembrane region" description="Helical" evidence="1">
    <location>
        <begin position="20"/>
        <end position="40"/>
    </location>
</feature>
<evidence type="ECO:0000256" key="1">
    <source>
        <dbReference type="SAM" id="Phobius"/>
    </source>
</evidence>
<keyword evidence="1" id="KW-0812">Transmembrane</keyword>
<evidence type="ECO:0000313" key="3">
    <source>
        <dbReference type="EMBL" id="GMN27086.1"/>
    </source>
</evidence>
<feature type="transmembrane region" description="Helical" evidence="1">
    <location>
        <begin position="118"/>
        <end position="135"/>
    </location>
</feature>
<feature type="domain" description="DUF4220" evidence="2">
    <location>
        <begin position="54"/>
        <end position="186"/>
    </location>
</feature>
<name>A0AA88CRD8_FICCA</name>
<protein>
    <recommendedName>
        <fullName evidence="2">DUF4220 domain-containing protein</fullName>
    </recommendedName>
</protein>
<comment type="caution">
    <text evidence="3">The sequence shown here is derived from an EMBL/GenBank/DDBJ whole genome shotgun (WGS) entry which is preliminary data.</text>
</comment>
<organism evidence="3 4">
    <name type="scientific">Ficus carica</name>
    <name type="common">Common fig</name>
    <dbReference type="NCBI Taxonomy" id="3494"/>
    <lineage>
        <taxon>Eukaryota</taxon>
        <taxon>Viridiplantae</taxon>
        <taxon>Streptophyta</taxon>
        <taxon>Embryophyta</taxon>
        <taxon>Tracheophyta</taxon>
        <taxon>Spermatophyta</taxon>
        <taxon>Magnoliopsida</taxon>
        <taxon>eudicotyledons</taxon>
        <taxon>Gunneridae</taxon>
        <taxon>Pentapetalae</taxon>
        <taxon>rosids</taxon>
        <taxon>fabids</taxon>
        <taxon>Rosales</taxon>
        <taxon>Moraceae</taxon>
        <taxon>Ficeae</taxon>
        <taxon>Ficus</taxon>
    </lineage>
</organism>
<evidence type="ECO:0000259" key="2">
    <source>
        <dbReference type="Pfam" id="PF13968"/>
    </source>
</evidence>
<gene>
    <name evidence="3" type="ORF">TIFTF001_001516</name>
</gene>
<dbReference type="PANTHER" id="PTHR31325">
    <property type="entry name" value="OS01G0798800 PROTEIN-RELATED"/>
    <property type="match status" value="1"/>
</dbReference>
<accession>A0AA88CRD8</accession>
<dbReference type="Proteomes" id="UP001187192">
    <property type="component" value="Unassembled WGS sequence"/>
</dbReference>
<dbReference type="AlphaFoldDB" id="A0AA88CRD8"/>
<dbReference type="EMBL" id="BTGU01000001">
    <property type="protein sequence ID" value="GMN27086.1"/>
    <property type="molecule type" value="Genomic_DNA"/>
</dbReference>
<keyword evidence="1" id="KW-0472">Membrane</keyword>
<reference evidence="3" key="1">
    <citation type="submission" date="2023-07" db="EMBL/GenBank/DDBJ databases">
        <title>draft genome sequence of fig (Ficus carica).</title>
        <authorList>
            <person name="Takahashi T."/>
            <person name="Nishimura K."/>
        </authorList>
    </citation>
    <scope>NUCLEOTIDE SEQUENCE</scope>
</reference>
<keyword evidence="1" id="KW-1133">Transmembrane helix</keyword>